<feature type="region of interest" description="Disordered" evidence="6">
    <location>
        <begin position="139"/>
        <end position="206"/>
    </location>
</feature>
<sequence length="206" mass="23223">MGAKVYSHTIERLHYSPAPTPIKSYQRVTPAKSLLNRTKRNLFGSVESESAKQFVETHIRQVNEAKRKRWNYDFVKDQPTDGPLQWELVNPRPMVTLTSAAHVVPQRRFDILRRSTSSSSDHDAGVFSADELMDERADRANRSVDDESSSVSSLSEPEEPETVVQTYPILPRSPTPPTKAKTTTATTTTTRGRTLRQPQITEKSTV</sequence>
<reference evidence="9" key="1">
    <citation type="submission" date="2013-03" db="EMBL/GenBank/DDBJ databases">
        <title>The Genome Sequence of Anopheles dirus WRAIR2.</title>
        <authorList>
            <consortium name="The Broad Institute Genomics Platform"/>
            <person name="Neafsey D.E."/>
            <person name="Walton C."/>
            <person name="Walker B."/>
            <person name="Young S.K."/>
            <person name="Zeng Q."/>
            <person name="Gargeya S."/>
            <person name="Fitzgerald M."/>
            <person name="Haas B."/>
            <person name="Abouelleil A."/>
            <person name="Allen A.W."/>
            <person name="Alvarado L."/>
            <person name="Arachchi H.M."/>
            <person name="Berlin A.M."/>
            <person name="Chapman S.B."/>
            <person name="Gainer-Dewar J."/>
            <person name="Goldberg J."/>
            <person name="Griggs A."/>
            <person name="Gujja S."/>
            <person name="Hansen M."/>
            <person name="Howarth C."/>
            <person name="Imamovic A."/>
            <person name="Ireland A."/>
            <person name="Larimer J."/>
            <person name="McCowan C."/>
            <person name="Murphy C."/>
            <person name="Pearson M."/>
            <person name="Poon T.W."/>
            <person name="Priest M."/>
            <person name="Roberts A."/>
            <person name="Saif S."/>
            <person name="Shea T."/>
            <person name="Sisk P."/>
            <person name="Sykes S."/>
            <person name="Wortman J."/>
            <person name="Nusbaum C."/>
            <person name="Birren B."/>
        </authorList>
    </citation>
    <scope>NUCLEOTIDE SEQUENCE [LARGE SCALE GENOMIC DNA]</scope>
    <source>
        <strain evidence="9">WRAIR2</strain>
    </source>
</reference>
<reference evidence="8" key="2">
    <citation type="submission" date="2020-05" db="UniProtKB">
        <authorList>
            <consortium name="EnsemblMetazoa"/>
        </authorList>
    </citation>
    <scope>IDENTIFICATION</scope>
    <source>
        <strain evidence="8">WRAIR2</strain>
    </source>
</reference>
<comment type="similarity">
    <text evidence="2">Belongs to the CDI family.</text>
</comment>
<evidence type="ECO:0000256" key="6">
    <source>
        <dbReference type="SAM" id="MobiDB-lite"/>
    </source>
</evidence>
<dbReference type="GO" id="GO:0005634">
    <property type="term" value="C:nucleus"/>
    <property type="evidence" value="ECO:0007669"/>
    <property type="project" value="UniProtKB-SubCell"/>
</dbReference>
<dbReference type="EnsemblMetazoa" id="ADIR009571-RA">
    <property type="protein sequence ID" value="ADIR009571-PA"/>
    <property type="gene ID" value="ADIR009571"/>
</dbReference>
<dbReference type="Proteomes" id="UP000075884">
    <property type="component" value="Unassembled WGS sequence"/>
</dbReference>
<keyword evidence="9" id="KW-1185">Reference proteome</keyword>
<organism evidence="8 9">
    <name type="scientific">Anopheles dirus</name>
    <dbReference type="NCBI Taxonomy" id="7168"/>
    <lineage>
        <taxon>Eukaryota</taxon>
        <taxon>Metazoa</taxon>
        <taxon>Ecdysozoa</taxon>
        <taxon>Arthropoda</taxon>
        <taxon>Hexapoda</taxon>
        <taxon>Insecta</taxon>
        <taxon>Pterygota</taxon>
        <taxon>Neoptera</taxon>
        <taxon>Endopterygota</taxon>
        <taxon>Diptera</taxon>
        <taxon>Nematocera</taxon>
        <taxon>Culicoidea</taxon>
        <taxon>Culicidae</taxon>
        <taxon>Anophelinae</taxon>
        <taxon>Anopheles</taxon>
    </lineage>
</organism>
<dbReference type="VEuPathDB" id="VectorBase:ADIR009571"/>
<dbReference type="Gene3D" id="4.10.365.10">
    <property type="entry name" value="p27"/>
    <property type="match status" value="1"/>
</dbReference>
<accession>A0A182NPI6</accession>
<evidence type="ECO:0000313" key="9">
    <source>
        <dbReference type="Proteomes" id="UP000075884"/>
    </source>
</evidence>
<evidence type="ECO:0000256" key="2">
    <source>
        <dbReference type="ARBA" id="ARBA00006726"/>
    </source>
</evidence>
<keyword evidence="5" id="KW-0131">Cell cycle</keyword>
<feature type="compositionally biased region" description="Polar residues" evidence="6">
    <location>
        <begin position="196"/>
        <end position="206"/>
    </location>
</feature>
<evidence type="ECO:0000256" key="1">
    <source>
        <dbReference type="ARBA" id="ARBA00004123"/>
    </source>
</evidence>
<keyword evidence="3" id="KW-0649">Protein kinase inhibitor</keyword>
<dbReference type="PANTHER" id="PTHR10265:SF45">
    <property type="entry name" value="DACAPO"/>
    <property type="match status" value="1"/>
</dbReference>
<feature type="compositionally biased region" description="Low complexity" evidence="6">
    <location>
        <begin position="178"/>
        <end position="190"/>
    </location>
</feature>
<dbReference type="InterPro" id="IPR003175">
    <property type="entry name" value="CDI_dom"/>
</dbReference>
<evidence type="ECO:0000256" key="5">
    <source>
        <dbReference type="ARBA" id="ARBA00023306"/>
    </source>
</evidence>
<comment type="subcellular location">
    <subcellularLocation>
        <location evidence="1">Nucleus</location>
    </subcellularLocation>
</comment>
<feature type="domain" description="Cyclin-dependent kinase inhibitor" evidence="7">
    <location>
        <begin position="41"/>
        <end position="89"/>
    </location>
</feature>
<dbReference type="PANTHER" id="PTHR10265">
    <property type="entry name" value="CYCLIN-DEPENDENT KINASE INHIBITOR 1"/>
    <property type="match status" value="1"/>
</dbReference>
<evidence type="ECO:0000259" key="7">
    <source>
        <dbReference type="Pfam" id="PF02234"/>
    </source>
</evidence>
<evidence type="ECO:0000256" key="4">
    <source>
        <dbReference type="ARBA" id="ARBA00023242"/>
    </source>
</evidence>
<protein>
    <recommendedName>
        <fullName evidence="7">Cyclin-dependent kinase inhibitor domain-containing protein</fullName>
    </recommendedName>
</protein>
<name>A0A182NPI6_9DIPT</name>
<dbReference type="GO" id="GO:0051726">
    <property type="term" value="P:regulation of cell cycle"/>
    <property type="evidence" value="ECO:0007669"/>
    <property type="project" value="InterPro"/>
</dbReference>
<dbReference type="STRING" id="7168.A0A182NPI6"/>
<dbReference type="GO" id="GO:0004861">
    <property type="term" value="F:cyclin-dependent protein serine/threonine kinase inhibitor activity"/>
    <property type="evidence" value="ECO:0007669"/>
    <property type="project" value="InterPro"/>
</dbReference>
<dbReference type="AlphaFoldDB" id="A0A182NPI6"/>
<dbReference type="InterPro" id="IPR044898">
    <property type="entry name" value="CDI_dom_sf"/>
</dbReference>
<keyword evidence="4" id="KW-0539">Nucleus</keyword>
<dbReference type="Pfam" id="PF02234">
    <property type="entry name" value="CDI"/>
    <property type="match status" value="1"/>
</dbReference>
<evidence type="ECO:0000256" key="3">
    <source>
        <dbReference type="ARBA" id="ARBA00023013"/>
    </source>
</evidence>
<evidence type="ECO:0000313" key="8">
    <source>
        <dbReference type="EnsemblMetazoa" id="ADIR009571-PA"/>
    </source>
</evidence>
<proteinExistence type="inferred from homology"/>